<feature type="transmembrane region" description="Helical" evidence="1">
    <location>
        <begin position="12"/>
        <end position="32"/>
    </location>
</feature>
<comment type="caution">
    <text evidence="2">The sequence shown here is derived from an EMBL/GenBank/DDBJ whole genome shotgun (WGS) entry which is preliminary data.</text>
</comment>
<feature type="transmembrane region" description="Helical" evidence="1">
    <location>
        <begin position="112"/>
        <end position="132"/>
    </location>
</feature>
<dbReference type="RefSeq" id="WP_205008702.1">
    <property type="nucleotide sequence ID" value="NZ_JAFBEH010000001.1"/>
</dbReference>
<dbReference type="Proteomes" id="UP000697472">
    <property type="component" value="Unassembled WGS sequence"/>
</dbReference>
<feature type="transmembrane region" description="Helical" evidence="1">
    <location>
        <begin position="61"/>
        <end position="77"/>
    </location>
</feature>
<feature type="transmembrane region" description="Helical" evidence="1">
    <location>
        <begin position="159"/>
        <end position="179"/>
    </location>
</feature>
<dbReference type="Pfam" id="PF09605">
    <property type="entry name" value="Trep_Strep"/>
    <property type="match status" value="1"/>
</dbReference>
<feature type="transmembrane region" description="Helical" evidence="1">
    <location>
        <begin position="38"/>
        <end position="56"/>
    </location>
</feature>
<keyword evidence="3" id="KW-1185">Reference proteome</keyword>
<dbReference type="EMBL" id="JAFBEH010000001">
    <property type="protein sequence ID" value="MBM7641829.1"/>
    <property type="molecule type" value="Genomic_DNA"/>
</dbReference>
<proteinExistence type="predicted"/>
<evidence type="ECO:0000313" key="3">
    <source>
        <dbReference type="Proteomes" id="UP000697472"/>
    </source>
</evidence>
<protein>
    <submittedName>
        <fullName evidence="2">Energy-coupling factor transport system substrate-specific component</fullName>
    </submittedName>
</protein>
<keyword evidence="1" id="KW-1133">Transmembrane helix</keyword>
<keyword evidence="1" id="KW-0812">Transmembrane</keyword>
<accession>A0ABS2PP82</accession>
<feature type="transmembrane region" description="Helical" evidence="1">
    <location>
        <begin position="83"/>
        <end position="100"/>
    </location>
</feature>
<dbReference type="NCBIfam" id="TIGR02185">
    <property type="entry name" value="Trep_Strep"/>
    <property type="match status" value="1"/>
</dbReference>
<dbReference type="InterPro" id="IPR011733">
    <property type="entry name" value="CHP02185_IM"/>
</dbReference>
<evidence type="ECO:0000313" key="2">
    <source>
        <dbReference type="EMBL" id="MBM7641829.1"/>
    </source>
</evidence>
<gene>
    <name evidence="2" type="ORF">JOC28_000113</name>
</gene>
<evidence type="ECO:0000256" key="1">
    <source>
        <dbReference type="SAM" id="Phobius"/>
    </source>
</evidence>
<name>A0ABS2PP82_9STRE</name>
<organism evidence="2 3">
    <name type="scientific">Streptococcus loxodontisalivarius</name>
    <dbReference type="NCBI Taxonomy" id="1349415"/>
    <lineage>
        <taxon>Bacteria</taxon>
        <taxon>Bacillati</taxon>
        <taxon>Bacillota</taxon>
        <taxon>Bacilli</taxon>
        <taxon>Lactobacillales</taxon>
        <taxon>Streptococcaceae</taxon>
        <taxon>Streptococcus</taxon>
    </lineage>
</organism>
<reference evidence="2 3" key="1">
    <citation type="submission" date="2021-01" db="EMBL/GenBank/DDBJ databases">
        <title>Genomic Encyclopedia of Type Strains, Phase IV (KMG-IV): sequencing the most valuable type-strain genomes for metagenomic binning, comparative biology and taxonomic classification.</title>
        <authorList>
            <person name="Goeker M."/>
        </authorList>
    </citation>
    <scope>NUCLEOTIDE SEQUENCE [LARGE SCALE GENOMIC DNA]</scope>
    <source>
        <strain evidence="2 3">DSM 27382</strain>
    </source>
</reference>
<sequence length="185" mass="20528">MIQKQAIKTTALHSLYYFLCVCLAVLIDLFIIGSRNMYYTPGMAAFFSGFVYMRLIKKTKAFGAITILGIVMSAFFFASGHFVWAFLPNLLCGLLADYVASQGKYENTNLNLTSFILFSFGNLAPILTMWIAPKQYVAQLLAEGKTQDYVNAVMVPFDLANVGFSICFIILMAALGGLIGQKYQK</sequence>
<keyword evidence="1" id="KW-0472">Membrane</keyword>